<reference evidence="5" key="2">
    <citation type="submission" date="2023-01" db="EMBL/GenBank/DDBJ databases">
        <title>Gilvimarinus xylanilyticus HB14 isolated from Caulerpa lentillifera aquaculture base in Hainan, China.</title>
        <authorList>
            <person name="Zhang Y.-J."/>
        </authorList>
    </citation>
    <scope>NUCLEOTIDE SEQUENCE</scope>
    <source>
        <strain evidence="5">HB14</strain>
    </source>
</reference>
<dbReference type="GO" id="GO:0030313">
    <property type="term" value="C:cell envelope"/>
    <property type="evidence" value="ECO:0007669"/>
    <property type="project" value="UniProtKB-SubCell"/>
</dbReference>
<dbReference type="Gene3D" id="2.40.30.170">
    <property type="match status" value="1"/>
</dbReference>
<keyword evidence="3" id="KW-0732">Signal</keyword>
<keyword evidence="2" id="KW-0175">Coiled coil</keyword>
<feature type="domain" description="CzcB-like C-terminal circularly permuted SH3-like" evidence="4">
    <location>
        <begin position="340"/>
        <end position="392"/>
    </location>
</feature>
<dbReference type="AlphaFoldDB" id="A0A9X2I1J3"/>
<dbReference type="InterPro" id="IPR050465">
    <property type="entry name" value="UPF0194_transport"/>
</dbReference>
<protein>
    <submittedName>
        <fullName evidence="5">Efflux RND transporter periplasmic adaptor subunit</fullName>
    </submittedName>
</protein>
<reference evidence="5" key="1">
    <citation type="submission" date="2022-05" db="EMBL/GenBank/DDBJ databases">
        <authorList>
            <person name="Sun H.-N."/>
        </authorList>
    </citation>
    <scope>NUCLEOTIDE SEQUENCE</scope>
    <source>
        <strain evidence="5">HB14</strain>
    </source>
</reference>
<dbReference type="Gene3D" id="2.40.420.20">
    <property type="match status" value="1"/>
</dbReference>
<organism evidence="5 6">
    <name type="scientific">Gilvimarinus xylanilyticus</name>
    <dbReference type="NCBI Taxonomy" id="2944139"/>
    <lineage>
        <taxon>Bacteria</taxon>
        <taxon>Pseudomonadati</taxon>
        <taxon>Pseudomonadota</taxon>
        <taxon>Gammaproteobacteria</taxon>
        <taxon>Cellvibrionales</taxon>
        <taxon>Cellvibrionaceae</taxon>
        <taxon>Gilvimarinus</taxon>
    </lineage>
</organism>
<evidence type="ECO:0000313" key="5">
    <source>
        <dbReference type="EMBL" id="MCP8900421.1"/>
    </source>
</evidence>
<dbReference type="PANTHER" id="PTHR32347:SF23">
    <property type="entry name" value="BLL5650 PROTEIN"/>
    <property type="match status" value="1"/>
</dbReference>
<evidence type="ECO:0000313" key="6">
    <source>
        <dbReference type="Proteomes" id="UP001139319"/>
    </source>
</evidence>
<dbReference type="PANTHER" id="PTHR32347">
    <property type="entry name" value="EFFLUX SYSTEM COMPONENT YKNX-RELATED"/>
    <property type="match status" value="1"/>
</dbReference>
<evidence type="ECO:0000256" key="1">
    <source>
        <dbReference type="ARBA" id="ARBA00004196"/>
    </source>
</evidence>
<evidence type="ECO:0000256" key="3">
    <source>
        <dbReference type="SAM" id="SignalP"/>
    </source>
</evidence>
<keyword evidence="6" id="KW-1185">Reference proteome</keyword>
<dbReference type="InterPro" id="IPR058649">
    <property type="entry name" value="CzcB_C"/>
</dbReference>
<accession>A0A9X2I1J3</accession>
<dbReference type="Proteomes" id="UP001139319">
    <property type="component" value="Unassembled WGS sequence"/>
</dbReference>
<name>A0A9X2I1J3_9GAMM</name>
<comment type="subcellular location">
    <subcellularLocation>
        <location evidence="1">Cell envelope</location>
    </subcellularLocation>
</comment>
<dbReference type="EMBL" id="JAMFTH010000005">
    <property type="protein sequence ID" value="MCP8900421.1"/>
    <property type="molecule type" value="Genomic_DNA"/>
</dbReference>
<proteinExistence type="predicted"/>
<dbReference type="RefSeq" id="WP_253968713.1">
    <property type="nucleotide sequence ID" value="NZ_JAMFTH010000005.1"/>
</dbReference>
<feature type="chain" id="PRO_5040835225" evidence="3">
    <location>
        <begin position="21"/>
        <end position="401"/>
    </location>
</feature>
<gene>
    <name evidence="5" type="ORF">M6D89_14035</name>
</gene>
<sequence>MIRRLSTALILTVLLGAAGCSDQTTQSHPTMRIDARDFEFSVPAKGELISAVETPVNAPTGNRGRLTLAWMAEENSQVKAGEVVARFDGTEHKLEKQRAELQLEKNEISENITSRELTQSKFSIHQQAGEVKQEKEMVEKFSVDDLTVYSKNEIIDQLLSKDYLSAQQLYLAWREVSQLTQGEAQLELLSLEGKTYRDSINLNREALENLEVTAPVDGVFVHSKNWRGEKVREGQSLWPGSKLGYIPSLTELQAKLYVLESEAAGLELGQSAQIRLDAYADRPIKGEVVGLANIAAPRDTRSPTKYFEVTIDLEVSDPAFMRPGQKLEGEIRVAHKPQVISVPNQAVFKDKSVSWVYVSTGSGFTKREVKTGLRSLTQTEITEGLTKGERVALLEPTGEVQ</sequence>
<comment type="caution">
    <text evidence="5">The sequence shown here is derived from an EMBL/GenBank/DDBJ whole genome shotgun (WGS) entry which is preliminary data.</text>
</comment>
<evidence type="ECO:0000259" key="4">
    <source>
        <dbReference type="Pfam" id="PF25975"/>
    </source>
</evidence>
<feature type="signal peptide" evidence="3">
    <location>
        <begin position="1"/>
        <end position="20"/>
    </location>
</feature>
<dbReference type="PROSITE" id="PS51257">
    <property type="entry name" value="PROKAR_LIPOPROTEIN"/>
    <property type="match status" value="1"/>
</dbReference>
<dbReference type="Pfam" id="PF25975">
    <property type="entry name" value="CzcB_C"/>
    <property type="match status" value="1"/>
</dbReference>
<evidence type="ECO:0000256" key="2">
    <source>
        <dbReference type="ARBA" id="ARBA00023054"/>
    </source>
</evidence>